<dbReference type="Gene3D" id="3.40.710.10">
    <property type="entry name" value="DD-peptidase/beta-lactamase superfamily"/>
    <property type="match status" value="1"/>
</dbReference>
<dbReference type="Proteomes" id="UP000266188">
    <property type="component" value="Unassembled WGS sequence"/>
</dbReference>
<dbReference type="Pfam" id="PF11954">
    <property type="entry name" value="DUF3471"/>
    <property type="match status" value="1"/>
</dbReference>
<feature type="compositionally biased region" description="Basic and acidic residues" evidence="2">
    <location>
        <begin position="435"/>
        <end position="451"/>
    </location>
</feature>
<evidence type="ECO:0000313" key="5">
    <source>
        <dbReference type="EMBL" id="RJE17487.1"/>
    </source>
</evidence>
<evidence type="ECO:0000259" key="4">
    <source>
        <dbReference type="Pfam" id="PF11954"/>
    </source>
</evidence>
<organism evidence="5 6">
    <name type="scientific">Aspergillus sclerotialis</name>
    <dbReference type="NCBI Taxonomy" id="2070753"/>
    <lineage>
        <taxon>Eukaryota</taxon>
        <taxon>Fungi</taxon>
        <taxon>Dikarya</taxon>
        <taxon>Ascomycota</taxon>
        <taxon>Pezizomycotina</taxon>
        <taxon>Eurotiomycetes</taxon>
        <taxon>Eurotiomycetidae</taxon>
        <taxon>Eurotiales</taxon>
        <taxon>Aspergillaceae</taxon>
        <taxon>Aspergillus</taxon>
        <taxon>Aspergillus subgen. Polypaecilum</taxon>
    </lineage>
</organism>
<dbReference type="AlphaFoldDB" id="A0A3A2Z869"/>
<keyword evidence="6" id="KW-1185">Reference proteome</keyword>
<accession>A0A3A2Z869</accession>
<dbReference type="OrthoDB" id="5946976at2759"/>
<dbReference type="PANTHER" id="PTHR46825:SF9">
    <property type="entry name" value="BETA-LACTAMASE-RELATED DOMAIN-CONTAINING PROTEIN"/>
    <property type="match status" value="1"/>
</dbReference>
<dbReference type="InterPro" id="IPR001466">
    <property type="entry name" value="Beta-lactam-related"/>
</dbReference>
<evidence type="ECO:0000256" key="2">
    <source>
        <dbReference type="SAM" id="MobiDB-lite"/>
    </source>
</evidence>
<feature type="compositionally biased region" description="Polar residues" evidence="2">
    <location>
        <begin position="408"/>
        <end position="418"/>
    </location>
</feature>
<sequence length="555" mass="62527">MAFLESVPFKSFVTDLLRQKHIPGLSIAIIHNNEIASSGYGIANYEDNAPCTGDTLFDIASCSKSLTAASVALLVDDKEHPKVQYDALMSDLLPDDFVMSEKSYTEGITVEDILSHRTGMPSHDSAFLGPKAAHPDNAKSITRNLRNLKVAAPLRSRYLYCNQMYTVATHLVEETVKKSFSDFLEERIFAPLNMSSTTLQPSSAHAKGWKGRMAKGYIWENNAYRGLDPQNCSEGQGAGSVISSAKDLIKWVRALLYHEGPVNDRVYQGLTKMRSIVNPNARRLRAHTTPAIYTAGMEMYFYRGNMVVGHDGNIPGFASRFLFMPDLKFGAVVLSNSAGASGAATMIMRVLMDEIIGVPIEDRLLQNNKRKENLSKKDLATHSTTQHQSQKECQLKFLRGKSKDQPSEDSQVETNTAPQDRISRDGLNKKKPKRDNKDGEQQPERQKKCEQFHPSQETPLEAYVGRYWNEGYRAMTVQIRDNQLFIDATDRSMGFTMTFQHVKDQTEYIAHLKDDIELTDDPIDAEFVFVDGKVMKMGLDLEPAIQEMIWFRRQE</sequence>
<reference evidence="6" key="1">
    <citation type="submission" date="2017-02" db="EMBL/GenBank/DDBJ databases">
        <authorList>
            <person name="Tafer H."/>
            <person name="Lopandic K."/>
        </authorList>
    </citation>
    <scope>NUCLEOTIDE SEQUENCE [LARGE SCALE GENOMIC DNA]</scope>
    <source>
        <strain evidence="6">CBS 366.77</strain>
    </source>
</reference>
<dbReference type="PANTHER" id="PTHR46825">
    <property type="entry name" value="D-ALANYL-D-ALANINE-CARBOXYPEPTIDASE/ENDOPEPTIDASE AMPH"/>
    <property type="match status" value="1"/>
</dbReference>
<comment type="similarity">
    <text evidence="1">Belongs to the peptidase S12 family.</text>
</comment>
<dbReference type="Pfam" id="PF00144">
    <property type="entry name" value="Beta-lactamase"/>
    <property type="match status" value="1"/>
</dbReference>
<dbReference type="InterPro" id="IPR050491">
    <property type="entry name" value="AmpC-like"/>
</dbReference>
<dbReference type="EMBL" id="MVGC01000901">
    <property type="protein sequence ID" value="RJE17487.1"/>
    <property type="molecule type" value="Genomic_DNA"/>
</dbReference>
<feature type="region of interest" description="Disordered" evidence="2">
    <location>
        <begin position="400"/>
        <end position="456"/>
    </location>
</feature>
<evidence type="ECO:0000313" key="6">
    <source>
        <dbReference type="Proteomes" id="UP000266188"/>
    </source>
</evidence>
<dbReference type="STRING" id="2070753.A0A3A2Z869"/>
<dbReference type="InterPro" id="IPR021860">
    <property type="entry name" value="Peptidase_S12_Pab87-rel_C"/>
</dbReference>
<name>A0A3A2Z869_9EURO</name>
<proteinExistence type="inferred from homology"/>
<comment type="caution">
    <text evidence="5">The sequence shown here is derived from an EMBL/GenBank/DDBJ whole genome shotgun (WGS) entry which is preliminary data.</text>
</comment>
<evidence type="ECO:0000256" key="1">
    <source>
        <dbReference type="ARBA" id="ARBA00038215"/>
    </source>
</evidence>
<protein>
    <recommendedName>
        <fullName evidence="7">Beta-lactamase family protein</fullName>
    </recommendedName>
</protein>
<dbReference type="InterPro" id="IPR012338">
    <property type="entry name" value="Beta-lactam/transpept-like"/>
</dbReference>
<gene>
    <name evidence="5" type="ORF">PHISCL_10175</name>
</gene>
<feature type="domain" description="Beta-lactamase-related" evidence="3">
    <location>
        <begin position="10"/>
        <end position="340"/>
    </location>
</feature>
<feature type="domain" description="Peptidase S12 Pab87-related C-terminal" evidence="4">
    <location>
        <begin position="455"/>
        <end position="552"/>
    </location>
</feature>
<evidence type="ECO:0008006" key="7">
    <source>
        <dbReference type="Google" id="ProtNLM"/>
    </source>
</evidence>
<dbReference type="SUPFAM" id="SSF56601">
    <property type="entry name" value="beta-lactamase/transpeptidase-like"/>
    <property type="match status" value="1"/>
</dbReference>
<evidence type="ECO:0000259" key="3">
    <source>
        <dbReference type="Pfam" id="PF00144"/>
    </source>
</evidence>